<dbReference type="KEGG" id="afla:FHG64_14135"/>
<reference evidence="1 2" key="1">
    <citation type="submission" date="2019-06" db="EMBL/GenBank/DDBJ databases">
        <title>Complete genome sequence of Antarcticibacterium flavum KCTC 52984T from an Antarctic marine sediment.</title>
        <authorList>
            <person name="Lee Y.M."/>
            <person name="Shin S.C."/>
        </authorList>
    </citation>
    <scope>NUCLEOTIDE SEQUENCE [LARGE SCALE GENOMIC DNA]</scope>
    <source>
        <strain evidence="1 2">KCTC 52984</strain>
    </source>
</reference>
<dbReference type="AlphaFoldDB" id="A0A5B7X741"/>
<dbReference type="EMBL" id="CP040812">
    <property type="protein sequence ID" value="QCY70453.1"/>
    <property type="molecule type" value="Genomic_DNA"/>
</dbReference>
<sequence length="378" mass="44349">MPKHFDYIIIGGGLAGLQLALEMGRDRFFEQRSIAIIDPEPKNTNDKTWCFWEQGETQWDDLITKKWDAGLFYSANEKLQLDLEPYSYKMLRSLDFYEHVRSKLSHSPYIHFIQDEIKEIDKASTVAYGATEAYSTLHIFDSRLPSDYLEDPGSNTIFQHFKGWMVETTTPVFDPSVFTMMDFRIKFKDSTSFTYVLPLSPTKALVEFTFFTPFLTEDAIYDEHLSKYMKEILKTDDYSITETEKGIIPMTDYDFHKHSSPKITKIGTAGSWVKGSTGYSFKHTEKKVAQIIENIKQGKNPDEGLIIPRFRKYDAIFLDVLKRNNEMGEKIFTKFYRNNSPQEIFKYLDEETTFKEELKIMFSLFHPQFLVSFFRKIF</sequence>
<proteinExistence type="predicted"/>
<dbReference type="RefSeq" id="WP_139067012.1">
    <property type="nucleotide sequence ID" value="NZ_CP040812.1"/>
</dbReference>
<dbReference type="InterPro" id="IPR036188">
    <property type="entry name" value="FAD/NAD-bd_sf"/>
</dbReference>
<evidence type="ECO:0000313" key="2">
    <source>
        <dbReference type="Proteomes" id="UP000309016"/>
    </source>
</evidence>
<protein>
    <submittedName>
        <fullName evidence="1">Lycopene cyclase</fullName>
    </submittedName>
</protein>
<dbReference type="SUPFAM" id="SSF51905">
    <property type="entry name" value="FAD/NAD(P)-binding domain"/>
    <property type="match status" value="1"/>
</dbReference>
<accession>A0A5B7X741</accession>
<dbReference type="Proteomes" id="UP000309016">
    <property type="component" value="Chromosome"/>
</dbReference>
<dbReference type="Gene3D" id="3.50.50.60">
    <property type="entry name" value="FAD/NAD(P)-binding domain"/>
    <property type="match status" value="1"/>
</dbReference>
<dbReference type="OrthoDB" id="24355at2"/>
<dbReference type="Pfam" id="PF05834">
    <property type="entry name" value="Lycopene_cycl"/>
    <property type="match status" value="1"/>
</dbReference>
<keyword evidence="2" id="KW-1185">Reference proteome</keyword>
<organism evidence="1 2">
    <name type="scientific">Antarcticibacterium flavum</name>
    <dbReference type="NCBI Taxonomy" id="2058175"/>
    <lineage>
        <taxon>Bacteria</taxon>
        <taxon>Pseudomonadati</taxon>
        <taxon>Bacteroidota</taxon>
        <taxon>Flavobacteriia</taxon>
        <taxon>Flavobacteriales</taxon>
        <taxon>Flavobacteriaceae</taxon>
        <taxon>Antarcticibacterium</taxon>
    </lineage>
</organism>
<name>A0A5B7X741_9FLAO</name>
<gene>
    <name evidence="1" type="ORF">FHG64_14135</name>
</gene>
<evidence type="ECO:0000313" key="1">
    <source>
        <dbReference type="EMBL" id="QCY70453.1"/>
    </source>
</evidence>